<dbReference type="InterPro" id="IPR010331">
    <property type="entry name" value="ExoD"/>
</dbReference>
<keyword evidence="3" id="KW-1185">Reference proteome</keyword>
<dbReference type="STRING" id="218672.SAMN04489759_103228"/>
<accession>A0A1G7P796</accession>
<keyword evidence="1" id="KW-1133">Transmembrane helix</keyword>
<evidence type="ECO:0000256" key="1">
    <source>
        <dbReference type="SAM" id="Phobius"/>
    </source>
</evidence>
<reference evidence="3" key="1">
    <citation type="submission" date="2016-10" db="EMBL/GenBank/DDBJ databases">
        <authorList>
            <person name="Varghese N."/>
            <person name="Submissions S."/>
        </authorList>
    </citation>
    <scope>NUCLEOTIDE SEQUENCE [LARGE SCALE GENOMIC DNA]</scope>
    <source>
        <strain evidence="3">DSM 16477</strain>
    </source>
</reference>
<dbReference type="AlphaFoldDB" id="A0A1G7P796"/>
<evidence type="ECO:0000313" key="2">
    <source>
        <dbReference type="EMBL" id="SDF81489.1"/>
    </source>
</evidence>
<sequence>MSEEQGALTEVIEELEEASEGGDRVKVGQLIDALDERGYGPALAVLPLTELTPIGGVPGYPTLLALTVATIVLRLLLGYEHFWLPEWLRRRKLKSDHVIKAVEWLKPVTHWIDGKLHKRLSAVAGKTGQRIACFVILGILLLVPPLEFVPFATSGPMIAVSIFGLALLYRDGLLMLLGFAGAAFAVWFGISMYFGGIA</sequence>
<feature type="transmembrane region" description="Helical" evidence="1">
    <location>
        <begin position="176"/>
        <end position="195"/>
    </location>
</feature>
<name>A0A1G7P796_9RHOB</name>
<dbReference type="Proteomes" id="UP000199399">
    <property type="component" value="Unassembled WGS sequence"/>
</dbReference>
<keyword evidence="1" id="KW-0472">Membrane</keyword>
<dbReference type="PANTHER" id="PTHR41795:SF1">
    <property type="entry name" value="EXOPOLYSACCHARIDE SYNTHESIS PROTEIN"/>
    <property type="match status" value="1"/>
</dbReference>
<protein>
    <submittedName>
        <fullName evidence="2">Uncharacterized conserved protein</fullName>
    </submittedName>
</protein>
<dbReference type="PIRSF" id="PIRSF033239">
    <property type="entry name" value="ExoD"/>
    <property type="match status" value="1"/>
</dbReference>
<dbReference type="PANTHER" id="PTHR41795">
    <property type="entry name" value="EXOPOLYSACCHARIDE SYNTHESIS PROTEIN"/>
    <property type="match status" value="1"/>
</dbReference>
<dbReference type="Pfam" id="PF06055">
    <property type="entry name" value="ExoD"/>
    <property type="match status" value="1"/>
</dbReference>
<proteinExistence type="predicted"/>
<organism evidence="2 3">
    <name type="scientific">Sulfitobacter delicatus</name>
    <dbReference type="NCBI Taxonomy" id="218672"/>
    <lineage>
        <taxon>Bacteria</taxon>
        <taxon>Pseudomonadati</taxon>
        <taxon>Pseudomonadota</taxon>
        <taxon>Alphaproteobacteria</taxon>
        <taxon>Rhodobacterales</taxon>
        <taxon>Roseobacteraceae</taxon>
        <taxon>Sulfitobacter</taxon>
    </lineage>
</organism>
<dbReference type="OrthoDB" id="7949130at2"/>
<feature type="transmembrane region" description="Helical" evidence="1">
    <location>
        <begin position="127"/>
        <end position="143"/>
    </location>
</feature>
<evidence type="ECO:0000313" key="3">
    <source>
        <dbReference type="Proteomes" id="UP000199399"/>
    </source>
</evidence>
<gene>
    <name evidence="2" type="ORF">SAMN04489759_103228</name>
</gene>
<feature type="transmembrane region" description="Helical" evidence="1">
    <location>
        <begin position="63"/>
        <end position="84"/>
    </location>
</feature>
<keyword evidence="1" id="KW-0812">Transmembrane</keyword>
<dbReference type="RefSeq" id="WP_093740787.1">
    <property type="nucleotide sequence ID" value="NZ_FNBP01000003.1"/>
</dbReference>
<dbReference type="EMBL" id="FNBP01000003">
    <property type="protein sequence ID" value="SDF81489.1"/>
    <property type="molecule type" value="Genomic_DNA"/>
</dbReference>